<dbReference type="Proteomes" id="UP000010420">
    <property type="component" value="Unassembled WGS sequence"/>
</dbReference>
<dbReference type="RefSeq" id="WP_005215032.1">
    <property type="nucleotide sequence ID" value="NZ_KB291681.1"/>
</dbReference>
<dbReference type="EMBL" id="AMEZ01000091">
    <property type="protein sequence ID" value="EKY24067.1"/>
    <property type="molecule type" value="Genomic_DNA"/>
</dbReference>
<evidence type="ECO:0000313" key="2">
    <source>
        <dbReference type="Proteomes" id="UP000010420"/>
    </source>
</evidence>
<evidence type="ECO:0000313" key="1">
    <source>
        <dbReference type="EMBL" id="EKY24067.1"/>
    </source>
</evidence>
<name>L1Q8W5_9CLOT</name>
<keyword evidence="2" id="KW-1185">Reference proteome</keyword>
<comment type="caution">
    <text evidence="1">The sequence shown here is derived from an EMBL/GenBank/DDBJ whole genome shotgun (WGS) entry which is preliminary data.</text>
</comment>
<dbReference type="OrthoDB" id="2084922at2"/>
<sequence>MFWDEEYIYEKIEDLKGMIENNTFDKTKCNNFISYDELEDEYSHNEIGYAQEMFIQKAREYLSRYPKQYAIWCDWCVHVATVDLYRDIMWGKGNYQENYIKIRENRDIV</sequence>
<dbReference type="HOGENOM" id="CLU_2179228_0_0_9"/>
<organism evidence="1 2">
    <name type="scientific">Clostridium celatum DSM 1785</name>
    <dbReference type="NCBI Taxonomy" id="545697"/>
    <lineage>
        <taxon>Bacteria</taxon>
        <taxon>Bacillati</taxon>
        <taxon>Bacillota</taxon>
        <taxon>Clostridia</taxon>
        <taxon>Eubacteriales</taxon>
        <taxon>Clostridiaceae</taxon>
        <taxon>Clostridium</taxon>
    </lineage>
</organism>
<protein>
    <submittedName>
        <fullName evidence="1">Uncharacterized protein</fullName>
    </submittedName>
</protein>
<accession>L1Q8W5</accession>
<reference evidence="1 2" key="1">
    <citation type="submission" date="2012-05" db="EMBL/GenBank/DDBJ databases">
        <authorList>
            <person name="Weinstock G."/>
            <person name="Sodergren E."/>
            <person name="Lobos E.A."/>
            <person name="Fulton L."/>
            <person name="Fulton R."/>
            <person name="Courtney L."/>
            <person name="Fronick C."/>
            <person name="O'Laughlin M."/>
            <person name="Godfrey J."/>
            <person name="Wilson R.M."/>
            <person name="Miner T."/>
            <person name="Farmer C."/>
            <person name="Delehaunty K."/>
            <person name="Cordes M."/>
            <person name="Minx P."/>
            <person name="Tomlinson C."/>
            <person name="Chen J."/>
            <person name="Wollam A."/>
            <person name="Pepin K.H."/>
            <person name="Bhonagiri V."/>
            <person name="Zhang X."/>
            <person name="Suruliraj S."/>
            <person name="Warren W."/>
            <person name="Mitreva M."/>
            <person name="Mardis E.R."/>
            <person name="Wilson R.K."/>
        </authorList>
    </citation>
    <scope>NUCLEOTIDE SEQUENCE [LARGE SCALE GENOMIC DNA]</scope>
    <source>
        <strain evidence="1 2">DSM 1785</strain>
    </source>
</reference>
<dbReference type="STRING" id="545697.HMPREF0216_02826"/>
<gene>
    <name evidence="1" type="ORF">HMPREF0216_02826</name>
</gene>
<dbReference type="AlphaFoldDB" id="L1Q8W5"/>
<proteinExistence type="predicted"/>
<dbReference type="PATRIC" id="fig|545697.3.peg.2777"/>